<keyword evidence="3" id="KW-1185">Reference proteome</keyword>
<evidence type="ECO:0000313" key="2">
    <source>
        <dbReference type="EMBL" id="QRD07613.1"/>
    </source>
</evidence>
<evidence type="ECO:0000313" key="3">
    <source>
        <dbReference type="Proteomes" id="UP000663193"/>
    </source>
</evidence>
<accession>A0A7U2ID57</accession>
<name>A0A7U2ID57_PHANO</name>
<dbReference type="Proteomes" id="UP000663193">
    <property type="component" value="Chromosome 23"/>
</dbReference>
<proteinExistence type="predicted"/>
<dbReference type="EMBL" id="CP069045">
    <property type="protein sequence ID" value="QRD07613.1"/>
    <property type="molecule type" value="Genomic_DNA"/>
</dbReference>
<protein>
    <submittedName>
        <fullName evidence="2">Uncharacterized protein</fullName>
    </submittedName>
</protein>
<dbReference type="VEuPathDB" id="FungiDB:JI435_309740"/>
<organism evidence="2 3">
    <name type="scientific">Phaeosphaeria nodorum (strain SN15 / ATCC MYA-4574 / FGSC 10173)</name>
    <name type="common">Glume blotch fungus</name>
    <name type="synonym">Parastagonospora nodorum</name>
    <dbReference type="NCBI Taxonomy" id="321614"/>
    <lineage>
        <taxon>Eukaryota</taxon>
        <taxon>Fungi</taxon>
        <taxon>Dikarya</taxon>
        <taxon>Ascomycota</taxon>
        <taxon>Pezizomycotina</taxon>
        <taxon>Dothideomycetes</taxon>
        <taxon>Pleosporomycetidae</taxon>
        <taxon>Pleosporales</taxon>
        <taxon>Pleosporineae</taxon>
        <taxon>Phaeosphaeriaceae</taxon>
        <taxon>Parastagonospora</taxon>
    </lineage>
</organism>
<sequence>MSLNTCIALFARAPAYSPGDLKTRRHPRHATCAIFSEAHVTSCILGEKSAPLLIVRANSRASELFLRANLRHACIVNRSVHARASKCARRKSVECPHGMEAVCSTKPKLSSRLLPSNHTGRSMCHRHSQLPCPLPDHRQRSAK</sequence>
<evidence type="ECO:0000256" key="1">
    <source>
        <dbReference type="SAM" id="MobiDB-lite"/>
    </source>
</evidence>
<gene>
    <name evidence="2" type="ORF">JI435_309740</name>
</gene>
<feature type="region of interest" description="Disordered" evidence="1">
    <location>
        <begin position="114"/>
        <end position="143"/>
    </location>
</feature>
<dbReference type="AlphaFoldDB" id="A0A7U2ID57"/>
<reference evidence="3" key="1">
    <citation type="journal article" date="2021" name="BMC Genomics">
        <title>Chromosome-level genome assembly and manually-curated proteome of model necrotroph Parastagonospora nodorum Sn15 reveals a genome-wide trove of candidate effector homologs, and redundancy of virulence-related functions within an accessory chromosome.</title>
        <authorList>
            <person name="Bertazzoni S."/>
            <person name="Jones D.A.B."/>
            <person name="Phan H.T."/>
            <person name="Tan K.-C."/>
            <person name="Hane J.K."/>
        </authorList>
    </citation>
    <scope>NUCLEOTIDE SEQUENCE [LARGE SCALE GENOMIC DNA]</scope>
    <source>
        <strain evidence="3">SN15 / ATCC MYA-4574 / FGSC 10173)</strain>
    </source>
</reference>